<reference evidence="2" key="1">
    <citation type="submission" date="2021-02" db="EMBL/GenBank/DDBJ databases">
        <authorList>
            <person name="Nowell W R."/>
        </authorList>
    </citation>
    <scope>NUCLEOTIDE SEQUENCE</scope>
</reference>
<sequence length="89" mass="9652">MVKLVVLIALVCFGLVSAGGFVSYGRVGGGNHHGGQIGDKVLFEKLHSIVSYQLHLDNTLKESYSNEASLILSTIFNICKPVFESVRTK</sequence>
<feature type="chain" id="PRO_5032939643" evidence="1">
    <location>
        <begin position="19"/>
        <end position="89"/>
    </location>
</feature>
<proteinExistence type="predicted"/>
<evidence type="ECO:0000313" key="2">
    <source>
        <dbReference type="EMBL" id="CAF0824346.1"/>
    </source>
</evidence>
<evidence type="ECO:0000313" key="3">
    <source>
        <dbReference type="Proteomes" id="UP000663870"/>
    </source>
</evidence>
<gene>
    <name evidence="2" type="ORF">JXQ802_LOCUS5368</name>
</gene>
<dbReference type="Proteomes" id="UP000663870">
    <property type="component" value="Unassembled WGS sequence"/>
</dbReference>
<keyword evidence="3" id="KW-1185">Reference proteome</keyword>
<accession>A0A813U8Z3</accession>
<dbReference type="AlphaFoldDB" id="A0A813U8Z3"/>
<keyword evidence="1" id="KW-0732">Signal</keyword>
<organism evidence="2 3">
    <name type="scientific">Rotaria sordida</name>
    <dbReference type="NCBI Taxonomy" id="392033"/>
    <lineage>
        <taxon>Eukaryota</taxon>
        <taxon>Metazoa</taxon>
        <taxon>Spiralia</taxon>
        <taxon>Gnathifera</taxon>
        <taxon>Rotifera</taxon>
        <taxon>Eurotatoria</taxon>
        <taxon>Bdelloidea</taxon>
        <taxon>Philodinida</taxon>
        <taxon>Philodinidae</taxon>
        <taxon>Rotaria</taxon>
    </lineage>
</organism>
<name>A0A813U8Z3_9BILA</name>
<protein>
    <submittedName>
        <fullName evidence="2">Uncharacterized protein</fullName>
    </submittedName>
</protein>
<feature type="signal peptide" evidence="1">
    <location>
        <begin position="1"/>
        <end position="18"/>
    </location>
</feature>
<comment type="caution">
    <text evidence="2">The sequence shown here is derived from an EMBL/GenBank/DDBJ whole genome shotgun (WGS) entry which is preliminary data.</text>
</comment>
<dbReference type="EMBL" id="CAJNOL010000079">
    <property type="protein sequence ID" value="CAF0824346.1"/>
    <property type="molecule type" value="Genomic_DNA"/>
</dbReference>
<evidence type="ECO:0000256" key="1">
    <source>
        <dbReference type="SAM" id="SignalP"/>
    </source>
</evidence>